<dbReference type="AlphaFoldDB" id="A0A819PE02"/>
<accession>A0A819PE02</accession>
<dbReference type="Gene3D" id="3.30.465.10">
    <property type="match status" value="1"/>
</dbReference>
<dbReference type="Pfam" id="PF11307">
    <property type="entry name" value="DUF3109"/>
    <property type="match status" value="1"/>
</dbReference>
<reference evidence="1" key="1">
    <citation type="submission" date="2021-02" db="EMBL/GenBank/DDBJ databases">
        <authorList>
            <person name="Nowell W R."/>
        </authorList>
    </citation>
    <scope>NUCLEOTIDE SEQUENCE</scope>
</reference>
<evidence type="ECO:0008006" key="3">
    <source>
        <dbReference type="Google" id="ProtNLM"/>
    </source>
</evidence>
<dbReference type="Proteomes" id="UP000663868">
    <property type="component" value="Unassembled WGS sequence"/>
</dbReference>
<dbReference type="InterPro" id="IPR036318">
    <property type="entry name" value="FAD-bd_PCMH-like_sf"/>
</dbReference>
<dbReference type="EMBL" id="CAJOBB010002894">
    <property type="protein sequence ID" value="CAF4006553.1"/>
    <property type="molecule type" value="Genomic_DNA"/>
</dbReference>
<organism evidence="1 2">
    <name type="scientific">Adineta steineri</name>
    <dbReference type="NCBI Taxonomy" id="433720"/>
    <lineage>
        <taxon>Eukaryota</taxon>
        <taxon>Metazoa</taxon>
        <taxon>Spiralia</taxon>
        <taxon>Gnathifera</taxon>
        <taxon>Rotifera</taxon>
        <taxon>Eurotatoria</taxon>
        <taxon>Bdelloidea</taxon>
        <taxon>Adinetida</taxon>
        <taxon>Adinetidae</taxon>
        <taxon>Adineta</taxon>
    </lineage>
</organism>
<proteinExistence type="predicted"/>
<gene>
    <name evidence="1" type="ORF">KXQ929_LOCUS28803</name>
</gene>
<evidence type="ECO:0000313" key="1">
    <source>
        <dbReference type="EMBL" id="CAF4006553.1"/>
    </source>
</evidence>
<dbReference type="InterPro" id="IPR016169">
    <property type="entry name" value="FAD-bd_PCMH_sub2"/>
</dbReference>
<dbReference type="InterPro" id="IPR021458">
    <property type="entry name" value="Rv0495c"/>
</dbReference>
<sequence length="262" mass="29637">MEEIIGDIKDEFDEDDASFKKLDDYNFIFDGSIMINDVCRLMELPADTFDKIKGESDSLAGLVLEIAGEIPQQNQLVSDEIIQKHFVCDLIKCKGGCCEDGDAGAPLALNELDELIHNYDAVKPYLTEAGITAIEKHGKYLYDEEFGWVTPTIKGEMCAYGFRDANGIIKCGIEKAFNEGKVTWKKPVSCHLFPIRVSKSEQDEDLEYLNYEPREDLCKPACKLGKKLQVPVYVFLKEPIIRKYGEEFYNALEAAAQYAENR</sequence>
<dbReference type="SUPFAM" id="SSF56176">
    <property type="entry name" value="FAD-binding/transporter-associated domain-like"/>
    <property type="match status" value="1"/>
</dbReference>
<comment type="caution">
    <text evidence="1">The sequence shown here is derived from an EMBL/GenBank/DDBJ whole genome shotgun (WGS) entry which is preliminary data.</text>
</comment>
<name>A0A819PE02_9BILA</name>
<evidence type="ECO:0000313" key="2">
    <source>
        <dbReference type="Proteomes" id="UP000663868"/>
    </source>
</evidence>
<dbReference type="GO" id="GO:0050660">
    <property type="term" value="F:flavin adenine dinucleotide binding"/>
    <property type="evidence" value="ECO:0007669"/>
    <property type="project" value="InterPro"/>
</dbReference>
<protein>
    <recommendedName>
        <fullName evidence="3">DUF3109 family protein</fullName>
    </recommendedName>
</protein>